<evidence type="ECO:0000313" key="11">
    <source>
        <dbReference type="EMBL" id="MFC4264398.1"/>
    </source>
</evidence>
<dbReference type="Pfam" id="PF00697">
    <property type="entry name" value="PRAI"/>
    <property type="match status" value="1"/>
</dbReference>
<dbReference type="EMBL" id="JBHSCQ010000004">
    <property type="protein sequence ID" value="MFC4264398.1"/>
    <property type="molecule type" value="Genomic_DNA"/>
</dbReference>
<accession>A0ABV8QXK7</accession>
<proteinExistence type="inferred from homology"/>
<evidence type="ECO:0000256" key="2">
    <source>
        <dbReference type="ARBA" id="ARBA00004664"/>
    </source>
</evidence>
<dbReference type="GO" id="GO:0016853">
    <property type="term" value="F:isomerase activity"/>
    <property type="evidence" value="ECO:0007669"/>
    <property type="project" value="UniProtKB-KW"/>
</dbReference>
<keyword evidence="12" id="KW-1185">Reference proteome</keyword>
<evidence type="ECO:0000256" key="6">
    <source>
        <dbReference type="ARBA" id="ARBA00022822"/>
    </source>
</evidence>
<evidence type="ECO:0000313" key="12">
    <source>
        <dbReference type="Proteomes" id="UP001595773"/>
    </source>
</evidence>
<sequence length="218" mass="22872">MPKEVTSADLYIKICGLQTAATVAACVDSGVAAVGFVFAPGSPRTLTVERAIRLAGEVPETVESVGVFRNQPIDDVLAISNRVSLTTIQLHGGESLTDIRRLHREGFQTLKAFSAVAYNALSPQEKLGWAAERVLLDAVEPGAGVTFDAATLKSGALPTFWLLAGGLKSSNVSALLTSLFPRGVDVSSGVESSRGVKDPQLIRDFIHAARGAVPHGAH</sequence>
<dbReference type="CDD" id="cd00405">
    <property type="entry name" value="PRAI"/>
    <property type="match status" value="1"/>
</dbReference>
<feature type="domain" description="N-(5'phosphoribosyl) anthranilate isomerase (PRAI)" evidence="10">
    <location>
        <begin position="12"/>
        <end position="207"/>
    </location>
</feature>
<dbReference type="InterPro" id="IPR044643">
    <property type="entry name" value="TrpF_fam"/>
</dbReference>
<keyword evidence="7 9" id="KW-0057">Aromatic amino acid biosynthesis</keyword>
<evidence type="ECO:0000256" key="8">
    <source>
        <dbReference type="ARBA" id="ARBA00023235"/>
    </source>
</evidence>
<comment type="pathway">
    <text evidence="2 9">Amino-acid biosynthesis; L-tryptophan biosynthesis; L-tryptophan from chorismate: step 3/5.</text>
</comment>
<reference evidence="12" key="1">
    <citation type="journal article" date="2019" name="Int. J. Syst. Evol. Microbiol.">
        <title>The Global Catalogue of Microorganisms (GCM) 10K type strain sequencing project: providing services to taxonomists for standard genome sequencing and annotation.</title>
        <authorList>
            <consortium name="The Broad Institute Genomics Platform"/>
            <consortium name="The Broad Institute Genome Sequencing Center for Infectious Disease"/>
            <person name="Wu L."/>
            <person name="Ma J."/>
        </authorList>
    </citation>
    <scope>NUCLEOTIDE SEQUENCE [LARGE SCALE GENOMIC DNA]</scope>
    <source>
        <strain evidence="12">CGMCC 1.10698</strain>
    </source>
</reference>
<comment type="catalytic activity">
    <reaction evidence="1 9">
        <text>N-(5-phospho-beta-D-ribosyl)anthranilate = 1-(2-carboxyphenylamino)-1-deoxy-D-ribulose 5-phosphate</text>
        <dbReference type="Rhea" id="RHEA:21540"/>
        <dbReference type="ChEBI" id="CHEBI:18277"/>
        <dbReference type="ChEBI" id="CHEBI:58613"/>
        <dbReference type="EC" id="5.3.1.24"/>
    </reaction>
</comment>
<evidence type="ECO:0000256" key="9">
    <source>
        <dbReference type="HAMAP-Rule" id="MF_00135"/>
    </source>
</evidence>
<evidence type="ECO:0000256" key="1">
    <source>
        <dbReference type="ARBA" id="ARBA00001164"/>
    </source>
</evidence>
<dbReference type="InterPro" id="IPR013785">
    <property type="entry name" value="Aldolase_TIM"/>
</dbReference>
<organism evidence="11 12">
    <name type="scientific">Arthrobacter cryoconiti</name>
    <dbReference type="NCBI Taxonomy" id="748907"/>
    <lineage>
        <taxon>Bacteria</taxon>
        <taxon>Bacillati</taxon>
        <taxon>Actinomycetota</taxon>
        <taxon>Actinomycetes</taxon>
        <taxon>Micrococcales</taxon>
        <taxon>Micrococcaceae</taxon>
        <taxon>Arthrobacter</taxon>
    </lineage>
</organism>
<dbReference type="Gene3D" id="3.20.20.70">
    <property type="entry name" value="Aldolase class I"/>
    <property type="match status" value="1"/>
</dbReference>
<evidence type="ECO:0000256" key="7">
    <source>
        <dbReference type="ARBA" id="ARBA00023141"/>
    </source>
</evidence>
<evidence type="ECO:0000259" key="10">
    <source>
        <dbReference type="Pfam" id="PF00697"/>
    </source>
</evidence>
<keyword evidence="6 9" id="KW-0822">Tryptophan biosynthesis</keyword>
<dbReference type="SUPFAM" id="SSF51366">
    <property type="entry name" value="Ribulose-phoshate binding barrel"/>
    <property type="match status" value="1"/>
</dbReference>
<protein>
    <recommendedName>
        <fullName evidence="4 9">N-(5'-phosphoribosyl)anthranilate isomerase</fullName>
        <shortName evidence="9">PRAI</shortName>
        <ecNumber evidence="3 9">5.3.1.24</ecNumber>
    </recommendedName>
</protein>
<keyword evidence="8 9" id="KW-0413">Isomerase</keyword>
<dbReference type="PROSITE" id="PS51257">
    <property type="entry name" value="PROKAR_LIPOPROTEIN"/>
    <property type="match status" value="1"/>
</dbReference>
<dbReference type="PANTHER" id="PTHR42894">
    <property type="entry name" value="N-(5'-PHOSPHORIBOSYL)ANTHRANILATE ISOMERASE"/>
    <property type="match status" value="1"/>
</dbReference>
<comment type="similarity">
    <text evidence="9">Belongs to the TrpF family.</text>
</comment>
<evidence type="ECO:0000256" key="5">
    <source>
        <dbReference type="ARBA" id="ARBA00022605"/>
    </source>
</evidence>
<keyword evidence="5 9" id="KW-0028">Amino-acid biosynthesis</keyword>
<comment type="caution">
    <text evidence="11">The sequence shown here is derived from an EMBL/GenBank/DDBJ whole genome shotgun (WGS) entry which is preliminary data.</text>
</comment>
<dbReference type="InterPro" id="IPR001240">
    <property type="entry name" value="PRAI_dom"/>
</dbReference>
<dbReference type="HAMAP" id="MF_00135">
    <property type="entry name" value="PRAI"/>
    <property type="match status" value="1"/>
</dbReference>
<evidence type="ECO:0000256" key="4">
    <source>
        <dbReference type="ARBA" id="ARBA00022272"/>
    </source>
</evidence>
<dbReference type="InterPro" id="IPR011060">
    <property type="entry name" value="RibuloseP-bd_barrel"/>
</dbReference>
<gene>
    <name evidence="9" type="primary">trpF</name>
    <name evidence="11" type="ORF">ACFOW9_02140</name>
</gene>
<name>A0ABV8QXK7_9MICC</name>
<dbReference type="Proteomes" id="UP001595773">
    <property type="component" value="Unassembled WGS sequence"/>
</dbReference>
<dbReference type="RefSeq" id="WP_230067819.1">
    <property type="nucleotide sequence ID" value="NZ_BAABLL010000001.1"/>
</dbReference>
<evidence type="ECO:0000256" key="3">
    <source>
        <dbReference type="ARBA" id="ARBA00012572"/>
    </source>
</evidence>
<dbReference type="PANTHER" id="PTHR42894:SF1">
    <property type="entry name" value="N-(5'-PHOSPHORIBOSYL)ANTHRANILATE ISOMERASE"/>
    <property type="match status" value="1"/>
</dbReference>
<dbReference type="EC" id="5.3.1.24" evidence="3 9"/>